<dbReference type="Proteomes" id="UP001054889">
    <property type="component" value="Unassembled WGS sequence"/>
</dbReference>
<organism evidence="1 2">
    <name type="scientific">Eleusine coracana subsp. coracana</name>
    <dbReference type="NCBI Taxonomy" id="191504"/>
    <lineage>
        <taxon>Eukaryota</taxon>
        <taxon>Viridiplantae</taxon>
        <taxon>Streptophyta</taxon>
        <taxon>Embryophyta</taxon>
        <taxon>Tracheophyta</taxon>
        <taxon>Spermatophyta</taxon>
        <taxon>Magnoliopsida</taxon>
        <taxon>Liliopsida</taxon>
        <taxon>Poales</taxon>
        <taxon>Poaceae</taxon>
        <taxon>PACMAD clade</taxon>
        <taxon>Chloridoideae</taxon>
        <taxon>Cynodonteae</taxon>
        <taxon>Eleusininae</taxon>
        <taxon>Eleusine</taxon>
    </lineage>
</organism>
<accession>A0AAV5BP44</accession>
<reference evidence="1" key="1">
    <citation type="journal article" date="2018" name="DNA Res.">
        <title>Multiple hybrid de novo genome assembly of finger millet, an orphan allotetraploid crop.</title>
        <authorList>
            <person name="Hatakeyama M."/>
            <person name="Aluri S."/>
            <person name="Balachadran M.T."/>
            <person name="Sivarajan S.R."/>
            <person name="Patrignani A."/>
            <person name="Gruter S."/>
            <person name="Poveda L."/>
            <person name="Shimizu-Inatsugi R."/>
            <person name="Baeten J."/>
            <person name="Francoijs K.J."/>
            <person name="Nataraja K.N."/>
            <person name="Reddy Y.A.N."/>
            <person name="Phadnis S."/>
            <person name="Ravikumar R.L."/>
            <person name="Schlapbach R."/>
            <person name="Sreeman S.M."/>
            <person name="Shimizu K.K."/>
        </authorList>
    </citation>
    <scope>NUCLEOTIDE SEQUENCE</scope>
</reference>
<comment type="caution">
    <text evidence="1">The sequence shown here is derived from an EMBL/GenBank/DDBJ whole genome shotgun (WGS) entry which is preliminary data.</text>
</comment>
<dbReference type="EMBL" id="BQKI01000001">
    <property type="protein sequence ID" value="GJM87520.1"/>
    <property type="molecule type" value="Genomic_DNA"/>
</dbReference>
<protein>
    <submittedName>
        <fullName evidence="1">Uncharacterized protein</fullName>
    </submittedName>
</protein>
<keyword evidence="2" id="KW-1185">Reference proteome</keyword>
<proteinExistence type="predicted"/>
<name>A0AAV5BP44_ELECO</name>
<gene>
    <name evidence="1" type="primary">ga03484</name>
    <name evidence="1" type="ORF">PR202_ga03484</name>
</gene>
<reference evidence="1" key="2">
    <citation type="submission" date="2021-12" db="EMBL/GenBank/DDBJ databases">
        <title>Resequencing data analysis of finger millet.</title>
        <authorList>
            <person name="Hatakeyama M."/>
            <person name="Aluri S."/>
            <person name="Balachadran M.T."/>
            <person name="Sivarajan S.R."/>
            <person name="Poveda L."/>
            <person name="Shimizu-Inatsugi R."/>
            <person name="Schlapbach R."/>
            <person name="Sreeman S.M."/>
            <person name="Shimizu K.K."/>
        </authorList>
    </citation>
    <scope>NUCLEOTIDE SEQUENCE</scope>
</reference>
<dbReference type="AlphaFoldDB" id="A0AAV5BP44"/>
<evidence type="ECO:0000313" key="1">
    <source>
        <dbReference type="EMBL" id="GJM87520.1"/>
    </source>
</evidence>
<sequence>MLLPQSSFKARSGPLQYAAGSGLGSLMAQGGGSAADSGLVARDVALQNTRLLLGRVLDTCALGRKRDHKRLVPFVANIG</sequence>
<evidence type="ECO:0000313" key="2">
    <source>
        <dbReference type="Proteomes" id="UP001054889"/>
    </source>
</evidence>